<evidence type="ECO:0000256" key="2">
    <source>
        <dbReference type="ARBA" id="ARBA00022884"/>
    </source>
</evidence>
<evidence type="ECO:0000256" key="1">
    <source>
        <dbReference type="ARBA" id="ARBA00022490"/>
    </source>
</evidence>
<dbReference type="SUPFAM" id="SSF74982">
    <property type="entry name" value="Small protein B (SmpB)"/>
    <property type="match status" value="1"/>
</dbReference>
<evidence type="ECO:0000256" key="3">
    <source>
        <dbReference type="HAMAP-Rule" id="MF_00023"/>
    </source>
</evidence>
<dbReference type="AlphaFoldDB" id="A0A1H5L286"/>
<keyword evidence="2 3" id="KW-0694">RNA-binding</keyword>
<comment type="function">
    <text evidence="3">Required for rescue of stalled ribosomes mediated by trans-translation. Binds to transfer-messenger RNA (tmRNA), required for stable association of tmRNA with ribosomes. tmRNA and SmpB together mimic tRNA shape, replacing the anticodon stem-loop with SmpB. tmRNA is encoded by the ssrA gene; the 2 termini fold to resemble tRNA(Ala) and it encodes a 'tag peptide', a short internal open reading frame. During trans-translation Ala-aminoacylated tmRNA acts like a tRNA, entering the A-site of stalled ribosomes, displacing the stalled mRNA. The ribosome then switches to translate the ORF on the tmRNA; the nascent peptide is terminated with the 'tag peptide' encoded by the tmRNA and targeted for degradation. The ribosome is freed to recommence translation, which seems to be the essential function of trans-translation.</text>
</comment>
<dbReference type="InterPro" id="IPR000037">
    <property type="entry name" value="SsrA-bd_prot"/>
</dbReference>
<evidence type="ECO:0000313" key="4">
    <source>
        <dbReference type="EMBL" id="SEE71195.1"/>
    </source>
</evidence>
<dbReference type="Proteomes" id="UP000199448">
    <property type="component" value="Unassembled WGS sequence"/>
</dbReference>
<dbReference type="PROSITE" id="PS01317">
    <property type="entry name" value="SSRP"/>
    <property type="match status" value="1"/>
</dbReference>
<dbReference type="STRING" id="390640.SAMN04488034_102103"/>
<name>A0A1H5L286_9FLAO</name>
<keyword evidence="1 3" id="KW-0963">Cytoplasm</keyword>
<dbReference type="GO" id="GO:0003723">
    <property type="term" value="F:RNA binding"/>
    <property type="evidence" value="ECO:0007669"/>
    <property type="project" value="UniProtKB-UniRule"/>
</dbReference>
<organism evidence="4 5">
    <name type="scientific">Salinimicrobium catena</name>
    <dbReference type="NCBI Taxonomy" id="390640"/>
    <lineage>
        <taxon>Bacteria</taxon>
        <taxon>Pseudomonadati</taxon>
        <taxon>Bacteroidota</taxon>
        <taxon>Flavobacteriia</taxon>
        <taxon>Flavobacteriales</taxon>
        <taxon>Flavobacteriaceae</taxon>
        <taxon>Salinimicrobium</taxon>
    </lineage>
</organism>
<sequence>MVSIFNGVKIHNSYTSENSEELLKTLVVYRKLFTFVDMKNKNNINIKNRKAKFEYEILDTYVAGIKLAGTEIKSIREGKASIAESFCEFSNNELFVINMTVQEYSHATYFNHDPKHARKLLLNRRELRKLEKEVKNSGLTIVPLKLFINDRGLAKMQIALARGKKLYDKRETLKDRENKRRLDRIQKEYR</sequence>
<comment type="similarity">
    <text evidence="3">Belongs to the SmpB family.</text>
</comment>
<dbReference type="InterPro" id="IPR023620">
    <property type="entry name" value="SmpB"/>
</dbReference>
<dbReference type="PANTHER" id="PTHR30308">
    <property type="entry name" value="TMRNA-BINDING COMPONENT OF TRANS-TRANSLATION TAGGING COMPLEX"/>
    <property type="match status" value="1"/>
</dbReference>
<dbReference type="NCBIfam" id="TIGR00086">
    <property type="entry name" value="smpB"/>
    <property type="match status" value="1"/>
</dbReference>
<dbReference type="CDD" id="cd09294">
    <property type="entry name" value="SmpB"/>
    <property type="match status" value="1"/>
</dbReference>
<reference evidence="4 5" key="1">
    <citation type="submission" date="2016-10" db="EMBL/GenBank/DDBJ databases">
        <authorList>
            <person name="de Groot N.N."/>
        </authorList>
    </citation>
    <scope>NUCLEOTIDE SEQUENCE [LARGE SCALE GENOMIC DNA]</scope>
    <source>
        <strain evidence="4 5">DSM 23553</strain>
    </source>
</reference>
<dbReference type="GO" id="GO:0070929">
    <property type="term" value="P:trans-translation"/>
    <property type="evidence" value="ECO:0007669"/>
    <property type="project" value="UniProtKB-UniRule"/>
</dbReference>
<comment type="subcellular location">
    <subcellularLocation>
        <location evidence="3">Cytoplasm</location>
    </subcellularLocation>
    <text evidence="3">The tmRNA-SmpB complex associates with stalled 70S ribosomes.</text>
</comment>
<proteinExistence type="inferred from homology"/>
<dbReference type="HAMAP" id="MF_00023">
    <property type="entry name" value="SmpB"/>
    <property type="match status" value="1"/>
</dbReference>
<dbReference type="InterPro" id="IPR020081">
    <property type="entry name" value="SsrA-bd_prot_CS"/>
</dbReference>
<dbReference type="Pfam" id="PF01668">
    <property type="entry name" value="SmpB"/>
    <property type="match status" value="1"/>
</dbReference>
<dbReference type="PANTHER" id="PTHR30308:SF2">
    <property type="entry name" value="SSRA-BINDING PROTEIN"/>
    <property type="match status" value="1"/>
</dbReference>
<dbReference type="GO" id="GO:0070930">
    <property type="term" value="P:trans-translation-dependent protein tagging"/>
    <property type="evidence" value="ECO:0007669"/>
    <property type="project" value="TreeGrafter"/>
</dbReference>
<accession>A0A1H5L286</accession>
<protein>
    <recommendedName>
        <fullName evidence="3">SsrA-binding protein</fullName>
    </recommendedName>
    <alternativeName>
        <fullName evidence="3">Small protein B</fullName>
    </alternativeName>
</protein>
<dbReference type="Gene3D" id="2.40.280.10">
    <property type="match status" value="1"/>
</dbReference>
<dbReference type="NCBIfam" id="NF003843">
    <property type="entry name" value="PRK05422.1"/>
    <property type="match status" value="1"/>
</dbReference>
<dbReference type="EMBL" id="FNUG01000002">
    <property type="protein sequence ID" value="SEE71195.1"/>
    <property type="molecule type" value="Genomic_DNA"/>
</dbReference>
<dbReference type="GO" id="GO:0005829">
    <property type="term" value="C:cytosol"/>
    <property type="evidence" value="ECO:0007669"/>
    <property type="project" value="TreeGrafter"/>
</dbReference>
<evidence type="ECO:0000313" key="5">
    <source>
        <dbReference type="Proteomes" id="UP000199448"/>
    </source>
</evidence>
<gene>
    <name evidence="3" type="primary">smpB</name>
    <name evidence="4" type="ORF">SAMN04488034_102103</name>
</gene>
<keyword evidence="5" id="KW-1185">Reference proteome</keyword>